<accession>A0AAD9HAX6</accession>
<organism evidence="2 3">
    <name type="scientific">Colletotrichum zoysiae</name>
    <dbReference type="NCBI Taxonomy" id="1216348"/>
    <lineage>
        <taxon>Eukaryota</taxon>
        <taxon>Fungi</taxon>
        <taxon>Dikarya</taxon>
        <taxon>Ascomycota</taxon>
        <taxon>Pezizomycotina</taxon>
        <taxon>Sordariomycetes</taxon>
        <taxon>Hypocreomycetidae</taxon>
        <taxon>Glomerellales</taxon>
        <taxon>Glomerellaceae</taxon>
        <taxon>Colletotrichum</taxon>
        <taxon>Colletotrichum graminicola species complex</taxon>
    </lineage>
</organism>
<evidence type="ECO:0000313" key="3">
    <source>
        <dbReference type="Proteomes" id="UP001232148"/>
    </source>
</evidence>
<evidence type="ECO:0000313" key="2">
    <source>
        <dbReference type="EMBL" id="KAK2024604.1"/>
    </source>
</evidence>
<feature type="region of interest" description="Disordered" evidence="1">
    <location>
        <begin position="1"/>
        <end position="48"/>
    </location>
</feature>
<proteinExistence type="predicted"/>
<feature type="region of interest" description="Disordered" evidence="1">
    <location>
        <begin position="343"/>
        <end position="370"/>
    </location>
</feature>
<keyword evidence="3" id="KW-1185">Reference proteome</keyword>
<sequence>MASSQKARYLVEGTPPPLALHEHGGGPDRNRPNRAEQEALADPDHPGTNILGRIGWRNGDAFSETRPDEEDIETELERVILLNEDFIAYNLELNSRCINIYQFQDPTGKASRAAGTERVNRAYFVGADALTGRPVVAGGIAKSNRGNAPNLGANFNGAAFVGHHTKTVATAPIPHTDLLRGHSQTLYIKRLTLGSHYPENGPSVSPTQAELDAFLAEERDRWEVGWPLRVNVLDPTAQPQLMNLEHTAPREWRYAHFYMMQVEGREIPHQLIRAIDRFRQSLPRDFLFSLFRTCYLLHATRFSLPHVREPRCSRCRQKQQLRSTKPSKITMRGSSMHVSMRRLPEFSSASMPRASRQKNSLPSPVTLAEN</sequence>
<gene>
    <name evidence="2" type="ORF">LX32DRAFT_93500</name>
</gene>
<evidence type="ECO:0000256" key="1">
    <source>
        <dbReference type="SAM" id="MobiDB-lite"/>
    </source>
</evidence>
<dbReference type="AlphaFoldDB" id="A0AAD9HAX6"/>
<comment type="caution">
    <text evidence="2">The sequence shown here is derived from an EMBL/GenBank/DDBJ whole genome shotgun (WGS) entry which is preliminary data.</text>
</comment>
<reference evidence="2" key="1">
    <citation type="submission" date="2021-06" db="EMBL/GenBank/DDBJ databases">
        <title>Comparative genomics, transcriptomics and evolutionary studies reveal genomic signatures of adaptation to plant cell wall in hemibiotrophic fungi.</title>
        <authorList>
            <consortium name="DOE Joint Genome Institute"/>
            <person name="Baroncelli R."/>
            <person name="Diaz J.F."/>
            <person name="Benocci T."/>
            <person name="Peng M."/>
            <person name="Battaglia E."/>
            <person name="Haridas S."/>
            <person name="Andreopoulos W."/>
            <person name="Labutti K."/>
            <person name="Pangilinan J."/>
            <person name="Floch G.L."/>
            <person name="Makela M.R."/>
            <person name="Henrissat B."/>
            <person name="Grigoriev I.V."/>
            <person name="Crouch J.A."/>
            <person name="De Vries R.P."/>
            <person name="Sukno S.A."/>
            <person name="Thon M.R."/>
        </authorList>
    </citation>
    <scope>NUCLEOTIDE SEQUENCE</scope>
    <source>
        <strain evidence="2">MAFF235873</strain>
    </source>
</reference>
<dbReference type="EMBL" id="MU842959">
    <property type="protein sequence ID" value="KAK2024604.1"/>
    <property type="molecule type" value="Genomic_DNA"/>
</dbReference>
<dbReference type="Proteomes" id="UP001232148">
    <property type="component" value="Unassembled WGS sequence"/>
</dbReference>
<feature type="compositionally biased region" description="Polar residues" evidence="1">
    <location>
        <begin position="357"/>
        <end position="370"/>
    </location>
</feature>
<feature type="compositionally biased region" description="Basic and acidic residues" evidence="1">
    <location>
        <begin position="20"/>
        <end position="45"/>
    </location>
</feature>
<name>A0AAD9HAX6_9PEZI</name>
<protein>
    <submittedName>
        <fullName evidence="2">Uncharacterized protein</fullName>
    </submittedName>
</protein>